<reference evidence="3 4" key="1">
    <citation type="submission" date="2019-08" db="EMBL/GenBank/DDBJ databases">
        <title>Whole genome of Aphis craccivora.</title>
        <authorList>
            <person name="Voronova N.V."/>
            <person name="Shulinski R.S."/>
            <person name="Bandarenka Y.V."/>
            <person name="Zhorov D.G."/>
            <person name="Warner D."/>
        </authorList>
    </citation>
    <scope>NUCLEOTIDE SEQUENCE [LARGE SCALE GENOMIC DNA]</scope>
    <source>
        <strain evidence="3">180601</strain>
        <tissue evidence="3">Whole Body</tissue>
    </source>
</reference>
<feature type="non-terminal residue" evidence="3">
    <location>
        <position position="1"/>
    </location>
</feature>
<accession>A0A6G0ZJG9</accession>
<sequence length="235" mass="26092">WVFFFWVFFPWPFFPPPGHQWLKCHTGVGVGELDGVPNVCSIAVGGYNNNGKSLKSLEVYRPCSRVWSFIADLHFLRNNPISSTVKLALSPYTYLKQVLHSANILQVISKNLQVYNKEVIWGGTKEELTSRSPYLLSETFENGPRGPTEERKGRMLQGRCITNVVACERAVVTVSTAGGGVAMAVLYSSSSRLCAPFDLEDGGRSRQECVYDDESRRYIYHGRGGGGDRGKADGD</sequence>
<evidence type="ECO:0000256" key="2">
    <source>
        <dbReference type="SAM" id="SignalP"/>
    </source>
</evidence>
<gene>
    <name evidence="3" type="ORF">FWK35_00025323</name>
</gene>
<dbReference type="SUPFAM" id="SSF117281">
    <property type="entry name" value="Kelch motif"/>
    <property type="match status" value="1"/>
</dbReference>
<feature type="signal peptide" evidence="2">
    <location>
        <begin position="1"/>
        <end position="20"/>
    </location>
</feature>
<evidence type="ECO:0000256" key="1">
    <source>
        <dbReference type="ARBA" id="ARBA00022441"/>
    </source>
</evidence>
<feature type="non-terminal residue" evidence="3">
    <location>
        <position position="235"/>
    </location>
</feature>
<keyword evidence="1" id="KW-0880">Kelch repeat</keyword>
<dbReference type="EMBL" id="VUJU01000331">
    <property type="protein sequence ID" value="KAF0771132.1"/>
    <property type="molecule type" value="Genomic_DNA"/>
</dbReference>
<dbReference type="Pfam" id="PF01344">
    <property type="entry name" value="Kelch_1"/>
    <property type="match status" value="1"/>
</dbReference>
<feature type="chain" id="PRO_5026027932" evidence="2">
    <location>
        <begin position="21"/>
        <end position="235"/>
    </location>
</feature>
<dbReference type="InterPro" id="IPR006652">
    <property type="entry name" value="Kelch_1"/>
</dbReference>
<dbReference type="InterPro" id="IPR015915">
    <property type="entry name" value="Kelch-typ_b-propeller"/>
</dbReference>
<name>A0A6G0ZJG9_APHCR</name>
<dbReference type="AlphaFoldDB" id="A0A6G0ZJG9"/>
<comment type="caution">
    <text evidence="3">The sequence shown here is derived from an EMBL/GenBank/DDBJ whole genome shotgun (WGS) entry which is preliminary data.</text>
</comment>
<proteinExistence type="predicted"/>
<dbReference type="Proteomes" id="UP000478052">
    <property type="component" value="Unassembled WGS sequence"/>
</dbReference>
<evidence type="ECO:0000313" key="4">
    <source>
        <dbReference type="Proteomes" id="UP000478052"/>
    </source>
</evidence>
<keyword evidence="2" id="KW-0732">Signal</keyword>
<dbReference type="OrthoDB" id="45365at2759"/>
<protein>
    <submittedName>
        <fullName evidence="3">Kelch-like protein 2 isoform X6</fullName>
    </submittedName>
</protein>
<organism evidence="3 4">
    <name type="scientific">Aphis craccivora</name>
    <name type="common">Cowpea aphid</name>
    <dbReference type="NCBI Taxonomy" id="307492"/>
    <lineage>
        <taxon>Eukaryota</taxon>
        <taxon>Metazoa</taxon>
        <taxon>Ecdysozoa</taxon>
        <taxon>Arthropoda</taxon>
        <taxon>Hexapoda</taxon>
        <taxon>Insecta</taxon>
        <taxon>Pterygota</taxon>
        <taxon>Neoptera</taxon>
        <taxon>Paraneoptera</taxon>
        <taxon>Hemiptera</taxon>
        <taxon>Sternorrhyncha</taxon>
        <taxon>Aphidomorpha</taxon>
        <taxon>Aphidoidea</taxon>
        <taxon>Aphididae</taxon>
        <taxon>Aphidini</taxon>
        <taxon>Aphis</taxon>
        <taxon>Aphis</taxon>
    </lineage>
</organism>
<evidence type="ECO:0000313" key="3">
    <source>
        <dbReference type="EMBL" id="KAF0771132.1"/>
    </source>
</evidence>
<keyword evidence="4" id="KW-1185">Reference proteome</keyword>